<evidence type="ECO:0000313" key="2">
    <source>
        <dbReference type="Proteomes" id="UP001159427"/>
    </source>
</evidence>
<gene>
    <name evidence="1" type="ORF">PEVE_00014290</name>
</gene>
<evidence type="ECO:0000313" key="1">
    <source>
        <dbReference type="EMBL" id="CAH3182595.1"/>
    </source>
</evidence>
<organism evidence="1 2">
    <name type="scientific">Porites evermanni</name>
    <dbReference type="NCBI Taxonomy" id="104178"/>
    <lineage>
        <taxon>Eukaryota</taxon>
        <taxon>Metazoa</taxon>
        <taxon>Cnidaria</taxon>
        <taxon>Anthozoa</taxon>
        <taxon>Hexacorallia</taxon>
        <taxon>Scleractinia</taxon>
        <taxon>Fungiina</taxon>
        <taxon>Poritidae</taxon>
        <taxon>Porites</taxon>
    </lineage>
</organism>
<name>A0ABN8RSX8_9CNID</name>
<comment type="caution">
    <text evidence="1">The sequence shown here is derived from an EMBL/GenBank/DDBJ whole genome shotgun (WGS) entry which is preliminary data.</text>
</comment>
<accession>A0ABN8RSX8</accession>
<sequence length="93" mass="10402">MKKGKVYTVKVITNLRGHISKAVCGYPAAVDGRCNHLPNNEVFTSAANTAGPVSHQETYVPCTSKPCQWNLPEKKETKCRNHTVFEVSKTRIW</sequence>
<dbReference type="Proteomes" id="UP001159427">
    <property type="component" value="Unassembled WGS sequence"/>
</dbReference>
<dbReference type="EMBL" id="CALNXI010002075">
    <property type="protein sequence ID" value="CAH3182595.1"/>
    <property type="molecule type" value="Genomic_DNA"/>
</dbReference>
<keyword evidence="2" id="KW-1185">Reference proteome</keyword>
<protein>
    <submittedName>
        <fullName evidence="1">Uncharacterized protein</fullName>
    </submittedName>
</protein>
<proteinExistence type="predicted"/>
<reference evidence="1 2" key="1">
    <citation type="submission" date="2022-05" db="EMBL/GenBank/DDBJ databases">
        <authorList>
            <consortium name="Genoscope - CEA"/>
            <person name="William W."/>
        </authorList>
    </citation>
    <scope>NUCLEOTIDE SEQUENCE [LARGE SCALE GENOMIC DNA]</scope>
</reference>